<evidence type="ECO:0000313" key="2">
    <source>
        <dbReference type="EMBL" id="UXL90873.1"/>
    </source>
</evidence>
<proteinExistence type="predicted"/>
<reference evidence="2" key="1">
    <citation type="submission" date="2022-08" db="EMBL/GenBank/DDBJ databases">
        <title>Metatranscriptomics reveals the diversity of tick virome in northwest China.</title>
        <authorList>
            <person name="Kong Y."/>
            <person name="Li Y."/>
            <person name="Zhang G."/>
            <person name="Jiang L."/>
            <person name="Wang P."/>
            <person name="Zhang S."/>
            <person name="Zheng X."/>
        </authorList>
    </citation>
    <scope>NUCLEOTIDE SEQUENCE</scope>
    <source>
        <strain evidence="2">FY19-20</strain>
    </source>
</reference>
<gene>
    <name evidence="2" type="primary">P</name>
</gene>
<accession>A0A977R7S8</accession>
<feature type="compositionally biased region" description="Pro residues" evidence="1">
    <location>
        <begin position="58"/>
        <end position="70"/>
    </location>
</feature>
<evidence type="ECO:0000256" key="1">
    <source>
        <dbReference type="SAM" id="MobiDB-lite"/>
    </source>
</evidence>
<organism evidence="2">
    <name type="scientific">Fuyun tick rhabdovirus</name>
    <dbReference type="NCBI Taxonomy" id="2977134"/>
    <lineage>
        <taxon>Viruses</taxon>
        <taxon>Riboviria</taxon>
        <taxon>Orthornavirae</taxon>
        <taxon>Negarnaviricota</taxon>
        <taxon>Haploviricotina</taxon>
        <taxon>Monjiviricetes</taxon>
        <taxon>Mononegavirales</taxon>
        <taxon>Rhabdoviridae</taxon>
        <taxon>Deltarhabdovirinae</taxon>
        <taxon>Gammaricinrhavirus</taxon>
        <taxon>Gammaricinrhavirus fuyun</taxon>
    </lineage>
</organism>
<feature type="compositionally biased region" description="Polar residues" evidence="1">
    <location>
        <begin position="256"/>
        <end position="271"/>
    </location>
</feature>
<sequence length="340" mass="37228">MSELKESALLTPEEGRRQMINQGLPVEDLDLPGSYMQEYSEKMRDLGETIPLKGFTGPPDPNPPMVPPGENPEIQSPSTPKGPPRLAPKPALPQSAAAASKTDTPKEIGPMQKQLLRELATSSYFSEHGRSLVRANMMSAASPEDYSRGALDMINVLSYTPIQDAFNKLPATVSNLTTVVTDHVTKINNADKTFRSFMTVLKEEHKKQKNVQTGLESTSFQLDTLVTKLATAMTALDQKLTRIVQVSSHSSDEDITTTSEHSVPGSDRSQPTLPPSAHPLSWIIDKFALIMSSSKAEEFAKVVVEKGINVSHWSSTPPDRIKESVTQTAQFIVANYAKRS</sequence>
<name>A0A977R7S8_9RHAB</name>
<protein>
    <submittedName>
        <fullName evidence="2">Phosphoprotein</fullName>
    </submittedName>
</protein>
<feature type="compositionally biased region" description="Pro residues" evidence="1">
    <location>
        <begin position="80"/>
        <end position="91"/>
    </location>
</feature>
<feature type="region of interest" description="Disordered" evidence="1">
    <location>
        <begin position="247"/>
        <end position="275"/>
    </location>
</feature>
<feature type="region of interest" description="Disordered" evidence="1">
    <location>
        <begin position="1"/>
        <end position="107"/>
    </location>
</feature>
<dbReference type="EMBL" id="OP313012">
    <property type="protein sequence ID" value="UXL90873.1"/>
    <property type="molecule type" value="Viral_cRNA"/>
</dbReference>